<dbReference type="PANTHER" id="PTHR12505:SF24">
    <property type="entry name" value="PROTEIN WINGED EYE"/>
    <property type="match status" value="1"/>
</dbReference>
<feature type="compositionally biased region" description="Acidic residues" evidence="1">
    <location>
        <begin position="2695"/>
        <end position="2707"/>
    </location>
</feature>
<feature type="compositionally biased region" description="Basic and acidic residues" evidence="1">
    <location>
        <begin position="2529"/>
        <end position="2543"/>
    </location>
</feature>
<dbReference type="InterPro" id="IPR056841">
    <property type="entry name" value="TNRC18_BAHCC1-like_SH3"/>
</dbReference>
<dbReference type="InterPro" id="IPR048924">
    <property type="entry name" value="BAHCC1-like_Tudor"/>
</dbReference>
<evidence type="ECO:0000259" key="2">
    <source>
        <dbReference type="PROSITE" id="PS51038"/>
    </source>
</evidence>
<dbReference type="CDD" id="cd20397">
    <property type="entry name" value="Tudor_BAHCC1-like"/>
    <property type="match status" value="1"/>
</dbReference>
<feature type="domain" description="BAH" evidence="2">
    <location>
        <begin position="2771"/>
        <end position="2898"/>
    </location>
</feature>
<feature type="compositionally biased region" description="Polar residues" evidence="1">
    <location>
        <begin position="750"/>
        <end position="760"/>
    </location>
</feature>
<dbReference type="PANTHER" id="PTHR12505">
    <property type="entry name" value="PHD FINGER TRANSCRIPTION FACTOR"/>
    <property type="match status" value="1"/>
</dbReference>
<feature type="region of interest" description="Disordered" evidence="1">
    <location>
        <begin position="1520"/>
        <end position="1810"/>
    </location>
</feature>
<feature type="region of interest" description="Disordered" evidence="1">
    <location>
        <begin position="670"/>
        <end position="836"/>
    </location>
</feature>
<name>A0AAD9QA98_ACRCE</name>
<dbReference type="SMART" id="SM00439">
    <property type="entry name" value="BAH"/>
    <property type="match status" value="1"/>
</dbReference>
<feature type="compositionally biased region" description="Acidic residues" evidence="1">
    <location>
        <begin position="720"/>
        <end position="729"/>
    </location>
</feature>
<feature type="region of interest" description="Disordered" evidence="1">
    <location>
        <begin position="509"/>
        <end position="586"/>
    </location>
</feature>
<feature type="compositionally biased region" description="Polar residues" evidence="1">
    <location>
        <begin position="440"/>
        <end position="449"/>
    </location>
</feature>
<dbReference type="InterPro" id="IPR047419">
    <property type="entry name" value="Tudor_WGE"/>
</dbReference>
<feature type="compositionally biased region" description="Polar residues" evidence="1">
    <location>
        <begin position="260"/>
        <end position="271"/>
    </location>
</feature>
<feature type="region of interest" description="Disordered" evidence="1">
    <location>
        <begin position="386"/>
        <end position="408"/>
    </location>
</feature>
<feature type="region of interest" description="Disordered" evidence="1">
    <location>
        <begin position="2036"/>
        <end position="2199"/>
    </location>
</feature>
<feature type="region of interest" description="Disordered" evidence="1">
    <location>
        <begin position="420"/>
        <end position="459"/>
    </location>
</feature>
<feature type="region of interest" description="Disordered" evidence="1">
    <location>
        <begin position="2230"/>
        <end position="2263"/>
    </location>
</feature>
<feature type="compositionally biased region" description="Basic residues" evidence="1">
    <location>
        <begin position="2097"/>
        <end position="2113"/>
    </location>
</feature>
<comment type="caution">
    <text evidence="3">The sequence shown here is derived from an EMBL/GenBank/DDBJ whole genome shotgun (WGS) entry which is preliminary data.</text>
</comment>
<feature type="compositionally biased region" description="Low complexity" evidence="1">
    <location>
        <begin position="1582"/>
        <end position="1595"/>
    </location>
</feature>
<dbReference type="Pfam" id="PF24912">
    <property type="entry name" value="SH3_TNRC18"/>
    <property type="match status" value="1"/>
</dbReference>
<feature type="compositionally biased region" description="Basic and acidic residues" evidence="1">
    <location>
        <begin position="730"/>
        <end position="746"/>
    </location>
</feature>
<feature type="compositionally biased region" description="Basic and acidic residues" evidence="1">
    <location>
        <begin position="1917"/>
        <end position="1926"/>
    </location>
</feature>
<feature type="compositionally biased region" description="Basic and acidic residues" evidence="1">
    <location>
        <begin position="76"/>
        <end position="95"/>
    </location>
</feature>
<proteinExistence type="predicted"/>
<dbReference type="Proteomes" id="UP001249851">
    <property type="component" value="Unassembled WGS sequence"/>
</dbReference>
<feature type="compositionally biased region" description="Basic and acidic residues" evidence="1">
    <location>
        <begin position="1883"/>
        <end position="1895"/>
    </location>
</feature>
<feature type="compositionally biased region" description="Basic and acidic residues" evidence="1">
    <location>
        <begin position="2495"/>
        <end position="2504"/>
    </location>
</feature>
<feature type="compositionally biased region" description="Basic and acidic residues" evidence="1">
    <location>
        <begin position="670"/>
        <end position="703"/>
    </location>
</feature>
<feature type="compositionally biased region" description="Basic and acidic residues" evidence="1">
    <location>
        <begin position="430"/>
        <end position="439"/>
    </location>
</feature>
<protein>
    <submittedName>
        <fullName evidence="3">BAH and coiled-coil domain-containing protein 1</fullName>
    </submittedName>
</protein>
<dbReference type="Pfam" id="PF21744">
    <property type="entry name" value="BAHCC1-like_Tudor"/>
    <property type="match status" value="1"/>
</dbReference>
<feature type="compositionally biased region" description="Polar residues" evidence="1">
    <location>
        <begin position="1684"/>
        <end position="1698"/>
    </location>
</feature>
<feature type="compositionally biased region" description="Acidic residues" evidence="1">
    <location>
        <begin position="2629"/>
        <end position="2638"/>
    </location>
</feature>
<feature type="compositionally biased region" description="Polar residues" evidence="1">
    <location>
        <begin position="51"/>
        <end position="63"/>
    </location>
</feature>
<feature type="region of interest" description="Disordered" evidence="1">
    <location>
        <begin position="1009"/>
        <end position="1087"/>
    </location>
</feature>
<keyword evidence="4" id="KW-1185">Reference proteome</keyword>
<feature type="compositionally biased region" description="Basic residues" evidence="1">
    <location>
        <begin position="2474"/>
        <end position="2483"/>
    </location>
</feature>
<accession>A0AAD9QA98</accession>
<feature type="compositionally biased region" description="Basic and acidic residues" evidence="1">
    <location>
        <begin position="1063"/>
        <end position="1087"/>
    </location>
</feature>
<feature type="compositionally biased region" description="Polar residues" evidence="1">
    <location>
        <begin position="788"/>
        <end position="818"/>
    </location>
</feature>
<feature type="compositionally biased region" description="Basic and acidic residues" evidence="1">
    <location>
        <begin position="1009"/>
        <end position="1049"/>
    </location>
</feature>
<feature type="compositionally biased region" description="Basic residues" evidence="1">
    <location>
        <begin position="1720"/>
        <end position="1733"/>
    </location>
</feature>
<reference evidence="3" key="2">
    <citation type="journal article" date="2023" name="Science">
        <title>Genomic signatures of disease resistance in endangered staghorn corals.</title>
        <authorList>
            <person name="Vollmer S.V."/>
            <person name="Selwyn J.D."/>
            <person name="Despard B.A."/>
            <person name="Roesel C.L."/>
        </authorList>
    </citation>
    <scope>NUCLEOTIDE SEQUENCE</scope>
    <source>
        <strain evidence="3">K2</strain>
    </source>
</reference>
<feature type="compositionally biased region" description="Basic and acidic residues" evidence="1">
    <location>
        <begin position="1239"/>
        <end position="1259"/>
    </location>
</feature>
<feature type="compositionally biased region" description="Basic and acidic residues" evidence="1">
    <location>
        <begin position="778"/>
        <end position="787"/>
    </location>
</feature>
<dbReference type="InterPro" id="IPR052429">
    <property type="entry name" value="BAH_domain_protein"/>
</dbReference>
<feature type="compositionally biased region" description="Basic and acidic residues" evidence="1">
    <location>
        <begin position="2168"/>
        <end position="2185"/>
    </location>
</feature>
<feature type="region of interest" description="Disordered" evidence="1">
    <location>
        <begin position="1863"/>
        <end position="1996"/>
    </location>
</feature>
<evidence type="ECO:0000313" key="3">
    <source>
        <dbReference type="EMBL" id="KAK2557241.1"/>
    </source>
</evidence>
<reference evidence="3" key="1">
    <citation type="journal article" date="2023" name="G3 (Bethesda)">
        <title>Whole genome assembly and annotation of the endangered Caribbean coral Acropora cervicornis.</title>
        <authorList>
            <person name="Selwyn J.D."/>
            <person name="Vollmer S.V."/>
        </authorList>
    </citation>
    <scope>NUCLEOTIDE SEQUENCE</scope>
    <source>
        <strain evidence="3">K2</strain>
    </source>
</reference>
<feature type="compositionally biased region" description="Low complexity" evidence="1">
    <location>
        <begin position="2038"/>
        <end position="2054"/>
    </location>
</feature>
<feature type="compositionally biased region" description="Basic and acidic residues" evidence="1">
    <location>
        <begin position="386"/>
        <end position="402"/>
    </location>
</feature>
<dbReference type="Pfam" id="PF01426">
    <property type="entry name" value="BAH"/>
    <property type="match status" value="1"/>
</dbReference>
<sequence length="2898" mass="326051">MTVPYGMDLRALNAGNLLYAYGNSVMSIPNLISGYGQGPRVKNGDEAATTPEKTSAESTTLRQTEPLRTESVIKAVTDKQENNRKSSDPDKRMKTDTQNSNISLRYPDKPTSNELGNSVEGKKGLGLRNSFRDLQLRDVQNNEEVTRRDKQSIADDFDRSRDFSTKAKPYDFFMGVNSLGVKRPNNGMASRSPENGAMSLSSYNNSFMPTEERSSLFPASEPPTLVPYHNAPSMRTSVGTSHSNVPSTMPKLTPIAPRISNGSPLTVSYSSESEHRESPSFGMRKQTYSNTINAASSAPSVTAHSSIKPWNANYANKSHENKVEENLRTKHSHREERDLDKASGFDHVTKQHLARNVYPLSSWERTPYSTLPRQMRMIGAERVFAPKDEEDTNSRELTRDSSNEGPLLPEQIQMKVSKISHKQGCGSGSLRKEISDHASTKISRSSSPDEYQRYQPYAGRNERSVVGEYVSYNRNDDGKGSLGNVLVHGKEVSYRLSVERREGKYLKPELSKNSRAEESRVTSYSNCEGQEPEESSYAGISHSEVRSAREDHNKESVDRARPLEPSRVKEPVIYKENGGRKLDSREHASFNDLKKNNDRNNNGASLAPFPFLKYGVNSFPSAAHGEETRFAERSAADSDKVFVPPNATLDMYERREMEIEKNAFKKTEFNSFPRKAEGSHFSNEDVPRRVEERRNMPRRDDVQTKLPSGRFENDKRSCDTEETSWDENDDRPRRVAGEPISPEKRAQLRVHQSSNRTAISPPSGAVRQRRLSSPLPEQRSENSEKRNAGQSNAYAASYGASFQNRRLPSDNAGGNSRESGAESGLDGLKNSSGTPFMRMEGGTFPPPYFGQLLTPQGLSEAPLLVLDPASIYGAMYRPHMIEAAPQGMFPSGTLTADPMTGQIMMIPPEAYIPMVPAENAFMNPMMDPRFHAMWGMPGAVDEAQWQQFYQMMQQPYQQQHQQQQQQQHKQHQQLLERSKHDVLLGKQGGVPFPLSAYPFFYGDKHLEKQRKEEMQESKSTEQTQKPREFKHEAFESQSKDKEGPTRPKPEATTAHEQVQRMPVSRESERVQQHDSSSQREDKPKIDSRQLKEFHLKLTEKENAVRAKLDLQGQMAKQFKEYLTQDPFSHFPLLEPQPSFVRDNPAVNLTVSTATTLPHAPDVQNKRVSPKTVSAAVTLSNLEKVRSEEPQWSGRLSPPPKNDSRSTSNPSSVVERETYMGIRPGIEAAIPKETVEMLRKQEAQKKGERQVSLDSRDLPPHRAGQIPLQIPRTVTAFGNVERSVDARSVQNFERDKLDASFRAYERGLPVMSKQMMSQNGFEKASDENFENYLPKREQVQISEPYVEMVNSFVKSSNERSERGLQPVNVELKPCLKSLGDFGKQVDTSQEHNESESDFEDDLRTTCELRRLTSCFLPLKADIENKENSTIFSLRPFRSETERKQIRENIDRIRLMAKRRNSKDRFKVFSRRRDVRSPTTILNGATSAIGDVAGVESVEKEMRMKLADLQKKYREKVRELARLQPKYGGEDGNGKSTPIKRGPGRPRKRKYFGAGSKCEKSSPGGTADEDKECSESLLASGTQSPDISAAASESESLVSKESEPPKKKKKRTKKKNSAEHDGRERVTPTLGINPAEVSVSSVKKKKTCKPSATEEEPTVVLSRSKTSGNKKKGNSNGKRRKEETSDQNSVRQQASVTCESYTKELESDPDYVEPSGNSTKNSKSKKQKPKKRARPKLTIDTSEIYDGKVGDEMPLDNSCETPNPSTLTKVKKTKGTKKNRKSLSATPPKEKFHFSELNSQDDSFSENSSISPSEIAKEVVATAARKQLEAAQRNNRDLLSDNDDDVFEASQDGRDGLSLLAQASFASAGKSAKRKRSEHPVPPSEDLKKKGRSKNDPEPLLFKPDIPVTPPKKKKKRRVQEEESTKEPTKKKKKKNKDAAPKLEIGEEKEVDEKQEEQKEQPLIEQQNDFEAKEEDVPAMNEDSEQEEDVFPSAYENSRDARSAFCNASDAQDGSILKTSVSSLLSEEWQPRRSERIFINSSVTTNSSSSPLSPSSKGGEFLYIKKSKKGSVSKRKTSRSGSNGEEELGESDVIASQKAKVKAKKKKVIGKAKKRISSDDDFEPLKVSRRVRSRSRLTLEYDEGDEEDAEDFQENEEPREEAETEVEVNVTDKVDTEVEKSEEKGIPVDDSMDETNVNTEIEDEKMEVKLEKRVVEMEAGEKVKEMELSREFDTVGECEEKEESDNKAEGIEQEETIDEHPSSPVEGVNQVTITLTTAEATGNVRFTFLLEELVEGSKLLVPVDSVFYPGRISTFNEPDLFGVVLDGERGRRPHWKSTEQLLTQAVRDIQPPSVEFLSIGTRVCAHWSPQYRCFYPGTVTEAPPDEKEVNGKIWIEFDDGDSGFFQLDEIRRIHPNFPAEEAEPTPSLPEKRPPSGFVGIGFHSTATKNRSSRLRTEENNSEFSSGNESSGEFQTRGRRLRGRRKSRDESWLPSRHLNRDERESILKKGQTFRSKAKDIDKSGAENTESLVRVRDRGNEGQENKVSDVQTKQKSSKIRAKTETISENKEASRTPECRKTDLVSNASAELKESEKEIHSSESSLKRDGCDMNSKHPHKNGAVALEPSAELSDQGDDSEPNSDIETFKNEKGTRAVSKGSSRISEKDLRRRSLTLNLNSSRSLRSDGESPPCDVLTTSQDEDSESYSDAFDESPLVENRSFQPRLGRRRRSELDLLNGDRKFSGPSWQWSGRIFQKKKKGKGKKVFYKAIVRGDETISVGDCAVFMSNPTKNLNLPYVGKVESMWEGCGGNMVVRVKWFYHPEETKPGRKPSDGKQSLYRSTHVDENDVQTISHKCEVLTPEDFKRRFPNLEAPGTRTSLSDRVFCCIGSYDPNNETLQTEL</sequence>
<feature type="region of interest" description="Disordered" evidence="1">
    <location>
        <begin position="2675"/>
        <end position="2708"/>
    </location>
</feature>
<feature type="compositionally biased region" description="Low complexity" evidence="1">
    <location>
        <begin position="2459"/>
        <end position="2471"/>
    </location>
</feature>
<dbReference type="InterPro" id="IPR043151">
    <property type="entry name" value="BAH_sf"/>
</dbReference>
<feature type="compositionally biased region" description="Basic residues" evidence="1">
    <location>
        <begin position="1767"/>
        <end position="1779"/>
    </location>
</feature>
<evidence type="ECO:0000256" key="1">
    <source>
        <dbReference type="SAM" id="MobiDB-lite"/>
    </source>
</evidence>
<dbReference type="PROSITE" id="PS51038">
    <property type="entry name" value="BAH"/>
    <property type="match status" value="1"/>
</dbReference>
<feature type="region of interest" description="Disordered" evidence="1">
    <location>
        <begin position="1829"/>
        <end position="1849"/>
    </location>
</feature>
<feature type="compositionally biased region" description="Basic and acidic residues" evidence="1">
    <location>
        <begin position="2586"/>
        <end position="2610"/>
    </location>
</feature>
<feature type="region of interest" description="Disordered" evidence="1">
    <location>
        <begin position="39"/>
        <end position="124"/>
    </location>
</feature>
<feature type="compositionally biased region" description="Acidic residues" evidence="1">
    <location>
        <begin position="2232"/>
        <end position="2241"/>
    </location>
</feature>
<feature type="compositionally biased region" description="Acidic residues" evidence="1">
    <location>
        <begin position="2138"/>
        <end position="2164"/>
    </location>
</feature>
<dbReference type="InterPro" id="IPR001025">
    <property type="entry name" value="BAH_dom"/>
</dbReference>
<evidence type="ECO:0000313" key="4">
    <source>
        <dbReference type="Proteomes" id="UP001249851"/>
    </source>
</evidence>
<dbReference type="EMBL" id="JARQWQ010000051">
    <property type="protein sequence ID" value="KAK2557241.1"/>
    <property type="molecule type" value="Genomic_DNA"/>
</dbReference>
<feature type="region of interest" description="Disordered" evidence="1">
    <location>
        <begin position="2415"/>
        <end position="2663"/>
    </location>
</feature>
<feature type="compositionally biased region" description="Basic residues" evidence="1">
    <location>
        <begin position="1604"/>
        <end position="1613"/>
    </location>
</feature>
<organism evidence="3 4">
    <name type="scientific">Acropora cervicornis</name>
    <name type="common">Staghorn coral</name>
    <dbReference type="NCBI Taxonomy" id="6130"/>
    <lineage>
        <taxon>Eukaryota</taxon>
        <taxon>Metazoa</taxon>
        <taxon>Cnidaria</taxon>
        <taxon>Anthozoa</taxon>
        <taxon>Hexacorallia</taxon>
        <taxon>Scleractinia</taxon>
        <taxon>Astrocoeniina</taxon>
        <taxon>Acroporidae</taxon>
        <taxon>Acropora</taxon>
    </lineage>
</organism>
<feature type="compositionally biased region" description="Basic and acidic residues" evidence="1">
    <location>
        <begin position="1935"/>
        <end position="1960"/>
    </location>
</feature>
<feature type="compositionally biased region" description="Basic residues" evidence="1">
    <location>
        <begin position="2063"/>
        <end position="2076"/>
    </location>
</feature>
<feature type="compositionally biased region" description="Basic and acidic residues" evidence="1">
    <location>
        <begin position="543"/>
        <end position="586"/>
    </location>
</feature>
<dbReference type="GO" id="GO:0003682">
    <property type="term" value="F:chromatin binding"/>
    <property type="evidence" value="ECO:0007669"/>
    <property type="project" value="InterPro"/>
</dbReference>
<feature type="region of interest" description="Disordered" evidence="1">
    <location>
        <begin position="253"/>
        <end position="282"/>
    </location>
</feature>
<gene>
    <name evidence="3" type="ORF">P5673_020730</name>
</gene>
<feature type="compositionally biased region" description="Basic residues" evidence="1">
    <location>
        <begin position="1666"/>
        <end position="1677"/>
    </location>
</feature>
<feature type="compositionally biased region" description="Basic and acidic residues" evidence="1">
    <location>
        <begin position="509"/>
        <end position="520"/>
    </location>
</feature>
<feature type="region of interest" description="Disordered" evidence="1">
    <location>
        <begin position="1178"/>
        <end position="1219"/>
    </location>
</feature>
<feature type="compositionally biased region" description="Basic residues" evidence="1">
    <location>
        <begin position="1540"/>
        <end position="1549"/>
    </location>
</feature>
<feature type="compositionally biased region" description="Basic and acidic residues" evidence="1">
    <location>
        <begin position="2557"/>
        <end position="2578"/>
    </location>
</feature>
<dbReference type="Gene3D" id="2.30.30.140">
    <property type="match status" value="1"/>
</dbReference>
<feature type="compositionally biased region" description="Low complexity" evidence="1">
    <location>
        <begin position="1796"/>
        <end position="1810"/>
    </location>
</feature>
<feature type="compositionally biased region" description="Basic and acidic residues" evidence="1">
    <location>
        <begin position="1614"/>
        <end position="1624"/>
    </location>
</feature>
<feature type="region of interest" description="Disordered" evidence="1">
    <location>
        <begin position="1239"/>
        <end position="1263"/>
    </location>
</feature>
<dbReference type="Gene3D" id="2.30.30.490">
    <property type="match status" value="1"/>
</dbReference>